<evidence type="ECO:0000313" key="1">
    <source>
        <dbReference type="EMBL" id="OKH21027.1"/>
    </source>
</evidence>
<dbReference type="Gene3D" id="3.40.50.2000">
    <property type="entry name" value="Glycogen Phosphorylase B"/>
    <property type="match status" value="1"/>
</dbReference>
<dbReference type="STRING" id="247279.NIES1031_22410"/>
<accession>A0A1U7HBQ3</accession>
<protein>
    <recommendedName>
        <fullName evidence="3">Glycosyl transferase family 1</fullName>
    </recommendedName>
</protein>
<organism evidence="1 2">
    <name type="scientific">Chroogloeocystis siderophila 5.2 s.c.1</name>
    <dbReference type="NCBI Taxonomy" id="247279"/>
    <lineage>
        <taxon>Bacteria</taxon>
        <taxon>Bacillati</taxon>
        <taxon>Cyanobacteriota</taxon>
        <taxon>Cyanophyceae</taxon>
        <taxon>Oscillatoriophycideae</taxon>
        <taxon>Chroococcales</taxon>
        <taxon>Chroococcaceae</taxon>
        <taxon>Chroogloeocystis</taxon>
    </lineage>
</organism>
<gene>
    <name evidence="1" type="ORF">NIES1031_22410</name>
</gene>
<keyword evidence="2" id="KW-1185">Reference proteome</keyword>
<evidence type="ECO:0008006" key="3">
    <source>
        <dbReference type="Google" id="ProtNLM"/>
    </source>
</evidence>
<dbReference type="PANTHER" id="PTHR12526">
    <property type="entry name" value="GLYCOSYLTRANSFERASE"/>
    <property type="match status" value="1"/>
</dbReference>
<dbReference type="Proteomes" id="UP000185984">
    <property type="component" value="Unassembled WGS sequence"/>
</dbReference>
<dbReference type="Pfam" id="PF13692">
    <property type="entry name" value="Glyco_trans_1_4"/>
    <property type="match status" value="1"/>
</dbReference>
<sequence length="423" mass="49123">MKKLLLATDRKFWLKEQGSANRISDLYRYLVSKEFDVFVFLVGRLNENDLKIIQNNYADLKLFTYRQGFLSKQQFKVKLLALSMAIKTWLKKLKTTVKPQKLNQIHQARARREVTLDDFFSQKNQTYFQKICLNLKPDCIIVEYLRLAYLVEEIGQFLPYQPLMLIDTHDVAHQRYERFSQHGEIGELKVTVEEEKHYLSLFDVVLAIQNQDCKVFQQMLPNQRVIEVGYTSEIKIDSGEDKPYINISYVAGPHPANQQAIAKFIDNVWHQLYCRFHDRINLNIFGRVCENLAGFNPPKNVNLIGWVDDLPSVYKAADIIINPIYCGTGLKIKNVEALCYGKPLVTTSIGAEGLEQGKNKAFIVCDCPECTVKKISELIEKPNLRKNLAQKAYAFARRNFTEDKVYQELYNVLMHQPEHNVLK</sequence>
<dbReference type="SUPFAM" id="SSF53756">
    <property type="entry name" value="UDP-Glycosyltransferase/glycogen phosphorylase"/>
    <property type="match status" value="1"/>
</dbReference>
<dbReference type="EMBL" id="MRCC01000031">
    <property type="protein sequence ID" value="OKH21027.1"/>
    <property type="molecule type" value="Genomic_DNA"/>
</dbReference>
<dbReference type="PANTHER" id="PTHR12526:SF630">
    <property type="entry name" value="GLYCOSYLTRANSFERASE"/>
    <property type="match status" value="1"/>
</dbReference>
<comment type="caution">
    <text evidence="1">The sequence shown here is derived from an EMBL/GenBank/DDBJ whole genome shotgun (WGS) entry which is preliminary data.</text>
</comment>
<proteinExistence type="predicted"/>
<name>A0A1U7HBQ3_9CHRO</name>
<evidence type="ECO:0000313" key="2">
    <source>
        <dbReference type="Proteomes" id="UP000185984"/>
    </source>
</evidence>
<reference evidence="1 2" key="1">
    <citation type="submission" date="2016-11" db="EMBL/GenBank/DDBJ databases">
        <title>Draft Genome Sequences of Nine Cyanobacterial Strains from Diverse Habitats.</title>
        <authorList>
            <person name="Zhu T."/>
            <person name="Hou S."/>
            <person name="Lu X."/>
            <person name="Hess W.R."/>
        </authorList>
    </citation>
    <scope>NUCLEOTIDE SEQUENCE [LARGE SCALE GENOMIC DNA]</scope>
    <source>
        <strain evidence="1 2">5.2 s.c.1</strain>
    </source>
</reference>
<dbReference type="AlphaFoldDB" id="A0A1U7HBQ3"/>
<dbReference type="OrthoDB" id="9807209at2"/>